<dbReference type="PROSITE" id="PS51257">
    <property type="entry name" value="PROKAR_LIPOPROTEIN"/>
    <property type="match status" value="1"/>
</dbReference>
<proteinExistence type="predicted"/>
<evidence type="ECO:0008006" key="4">
    <source>
        <dbReference type="Google" id="ProtNLM"/>
    </source>
</evidence>
<dbReference type="InterPro" id="IPR036259">
    <property type="entry name" value="MFS_trans_sf"/>
</dbReference>
<organism evidence="2 3">
    <name type="scientific">Pichia membranifaciens NRRL Y-2026</name>
    <dbReference type="NCBI Taxonomy" id="763406"/>
    <lineage>
        <taxon>Eukaryota</taxon>
        <taxon>Fungi</taxon>
        <taxon>Dikarya</taxon>
        <taxon>Ascomycota</taxon>
        <taxon>Saccharomycotina</taxon>
        <taxon>Pichiomycetes</taxon>
        <taxon>Pichiales</taxon>
        <taxon>Pichiaceae</taxon>
        <taxon>Pichia</taxon>
    </lineage>
</organism>
<keyword evidence="1" id="KW-0812">Transmembrane</keyword>
<dbReference type="Gene3D" id="1.20.1250.20">
    <property type="entry name" value="MFS general substrate transporter like domains"/>
    <property type="match status" value="1"/>
</dbReference>
<keyword evidence="1" id="KW-0472">Membrane</keyword>
<feature type="transmembrane region" description="Helical" evidence="1">
    <location>
        <begin position="439"/>
        <end position="457"/>
    </location>
</feature>
<feature type="transmembrane region" description="Helical" evidence="1">
    <location>
        <begin position="84"/>
        <end position="107"/>
    </location>
</feature>
<keyword evidence="1" id="KW-1133">Transmembrane helix</keyword>
<feature type="transmembrane region" description="Helical" evidence="1">
    <location>
        <begin position="477"/>
        <end position="503"/>
    </location>
</feature>
<evidence type="ECO:0000256" key="1">
    <source>
        <dbReference type="SAM" id="Phobius"/>
    </source>
</evidence>
<evidence type="ECO:0000313" key="2">
    <source>
        <dbReference type="EMBL" id="ODQ48956.1"/>
    </source>
</evidence>
<feature type="transmembrane region" description="Helical" evidence="1">
    <location>
        <begin position="186"/>
        <end position="206"/>
    </location>
</feature>
<feature type="transmembrane region" description="Helical" evidence="1">
    <location>
        <begin position="113"/>
        <end position="135"/>
    </location>
</feature>
<dbReference type="EMBL" id="KV454001">
    <property type="protein sequence ID" value="ODQ48956.1"/>
    <property type="molecule type" value="Genomic_DNA"/>
</dbReference>
<dbReference type="GeneID" id="30177075"/>
<keyword evidence="3" id="KW-1185">Reference proteome</keyword>
<feature type="transmembrane region" description="Helical" evidence="1">
    <location>
        <begin position="55"/>
        <end position="72"/>
    </location>
</feature>
<dbReference type="STRING" id="763406.A0A1E3NSH2"/>
<dbReference type="RefSeq" id="XP_019020069.1">
    <property type="nucleotide sequence ID" value="XM_019160388.1"/>
</dbReference>
<feature type="transmembrane region" description="Helical" evidence="1">
    <location>
        <begin position="20"/>
        <end position="43"/>
    </location>
</feature>
<feature type="transmembrane region" description="Helical" evidence="1">
    <location>
        <begin position="382"/>
        <end position="399"/>
    </location>
</feature>
<reference evidence="2 3" key="1">
    <citation type="journal article" date="2016" name="Proc. Natl. Acad. Sci. U.S.A.">
        <title>Comparative genomics of biotechnologically important yeasts.</title>
        <authorList>
            <person name="Riley R."/>
            <person name="Haridas S."/>
            <person name="Wolfe K.H."/>
            <person name="Lopes M.R."/>
            <person name="Hittinger C.T."/>
            <person name="Goeker M."/>
            <person name="Salamov A.A."/>
            <person name="Wisecaver J.H."/>
            <person name="Long T.M."/>
            <person name="Calvey C.H."/>
            <person name="Aerts A.L."/>
            <person name="Barry K.W."/>
            <person name="Choi C."/>
            <person name="Clum A."/>
            <person name="Coughlan A.Y."/>
            <person name="Deshpande S."/>
            <person name="Douglass A.P."/>
            <person name="Hanson S.J."/>
            <person name="Klenk H.-P."/>
            <person name="LaButti K.M."/>
            <person name="Lapidus A."/>
            <person name="Lindquist E.A."/>
            <person name="Lipzen A.M."/>
            <person name="Meier-Kolthoff J.P."/>
            <person name="Ohm R.A."/>
            <person name="Otillar R.P."/>
            <person name="Pangilinan J.L."/>
            <person name="Peng Y."/>
            <person name="Rokas A."/>
            <person name="Rosa C.A."/>
            <person name="Scheuner C."/>
            <person name="Sibirny A.A."/>
            <person name="Slot J.C."/>
            <person name="Stielow J.B."/>
            <person name="Sun H."/>
            <person name="Kurtzman C.P."/>
            <person name="Blackwell M."/>
            <person name="Grigoriev I.V."/>
            <person name="Jeffries T.W."/>
        </authorList>
    </citation>
    <scope>NUCLEOTIDE SEQUENCE [LARGE SCALE GENOMIC DNA]</scope>
    <source>
        <strain evidence="2 3">NRRL Y-2026</strain>
    </source>
</reference>
<evidence type="ECO:0000313" key="3">
    <source>
        <dbReference type="Proteomes" id="UP000094455"/>
    </source>
</evidence>
<dbReference type="Proteomes" id="UP000094455">
    <property type="component" value="Unassembled WGS sequence"/>
</dbReference>
<feature type="transmembrane region" description="Helical" evidence="1">
    <location>
        <begin position="156"/>
        <end position="174"/>
    </location>
</feature>
<dbReference type="OrthoDB" id="199930at2759"/>
<feature type="transmembrane region" description="Helical" evidence="1">
    <location>
        <begin position="411"/>
        <end position="432"/>
    </location>
</feature>
<dbReference type="AlphaFoldDB" id="A0A1E3NSH2"/>
<gene>
    <name evidence="2" type="ORF">PICMEDRAFT_14469</name>
</gene>
<dbReference type="SUPFAM" id="SSF103473">
    <property type="entry name" value="MFS general substrate transporter"/>
    <property type="match status" value="1"/>
</dbReference>
<protein>
    <recommendedName>
        <fullName evidence="4">Nodulin-like domain-containing protein</fullName>
    </recommendedName>
</protein>
<sequence>MLRKQLKPVYQKYGPFNLYFTAFLLSVTACLSLGILTLFSIFAEPMQKILNYSQSTINTTIIFQVLGLNLFTPLSGYIADAKGIWILSLISFCGYFIAFNLIILVVRNNLDKHYIYLSFFILGCSHISFLFSCLLNSAKSLGRYYRTLSISTPNMMVSFSSYIQIQIIATYFVPKNDDLQSRSDNFVSILYFFLILLMLSTILSFVGCKLTDWTEYYEFDYEETATTVYEDFLSFETSPLLRGAATVLRSPQTSIIGSPRSWYVDEDSSVVNLDDELSMLSSSTHLNTNNNTNTNPNHSPYRHKVNGFLYDPLMYPLMFCCLTSIGSTEFFIANLNAILGNLNLAKKLDDNLQLLSISSTITRFIIMLFTDWFCTAFKVSRITIFTVCVIACGLSHIYISSAPVASMNFPLVVILNSILNSSVFTLFPAILASIYGIEILGTTWGVCSSSSIFGNMFLNMMYSYDFSSNCVGSMSKGLAICSTLTFFTSGTMLVFFGLVVFWLRKRYLSRVNTFF</sequence>
<name>A0A1E3NSH2_9ASCO</name>
<accession>A0A1E3NSH2</accession>